<comment type="caution">
    <text evidence="1">The sequence shown here is derived from an EMBL/GenBank/DDBJ whole genome shotgun (WGS) entry which is preliminary data.</text>
</comment>
<dbReference type="Proteomes" id="UP001176961">
    <property type="component" value="Unassembled WGS sequence"/>
</dbReference>
<sequence length="114" mass="11427">MYKPRNQKIRTGVLLVVTAQPLLACFNLNFDLPPPIIGPMPPPNRPILQCCNGQVVCAPAAPPCPSGGGGGGGYAAPAPSYAAGPPPLPSYAAPAGPAPIVPPAPQLPRYAVAG</sequence>
<dbReference type="EMBL" id="CATQJL010000112">
    <property type="protein sequence ID" value="CAJ0593504.1"/>
    <property type="molecule type" value="Genomic_DNA"/>
</dbReference>
<protein>
    <submittedName>
        <fullName evidence="1">Uncharacterized protein</fullName>
    </submittedName>
</protein>
<evidence type="ECO:0000313" key="2">
    <source>
        <dbReference type="Proteomes" id="UP001176961"/>
    </source>
</evidence>
<accession>A0AA36DTJ6</accession>
<proteinExistence type="predicted"/>
<name>A0AA36DTJ6_CYLNA</name>
<evidence type="ECO:0000313" key="1">
    <source>
        <dbReference type="EMBL" id="CAJ0593504.1"/>
    </source>
</evidence>
<dbReference type="AlphaFoldDB" id="A0AA36DTJ6"/>
<reference evidence="1" key="1">
    <citation type="submission" date="2023-07" db="EMBL/GenBank/DDBJ databases">
        <authorList>
            <consortium name="CYATHOMIX"/>
        </authorList>
    </citation>
    <scope>NUCLEOTIDE SEQUENCE</scope>
    <source>
        <strain evidence="1">N/A</strain>
    </source>
</reference>
<gene>
    <name evidence="1" type="ORF">CYNAS_LOCUS5487</name>
</gene>
<organism evidence="1 2">
    <name type="scientific">Cylicocyclus nassatus</name>
    <name type="common">Nematode worm</name>
    <dbReference type="NCBI Taxonomy" id="53992"/>
    <lineage>
        <taxon>Eukaryota</taxon>
        <taxon>Metazoa</taxon>
        <taxon>Ecdysozoa</taxon>
        <taxon>Nematoda</taxon>
        <taxon>Chromadorea</taxon>
        <taxon>Rhabditida</taxon>
        <taxon>Rhabditina</taxon>
        <taxon>Rhabditomorpha</taxon>
        <taxon>Strongyloidea</taxon>
        <taxon>Strongylidae</taxon>
        <taxon>Cylicocyclus</taxon>
    </lineage>
</organism>
<keyword evidence="2" id="KW-1185">Reference proteome</keyword>